<dbReference type="SUPFAM" id="SSF52540">
    <property type="entry name" value="P-loop containing nucleoside triphosphate hydrolases"/>
    <property type="match status" value="1"/>
</dbReference>
<dbReference type="CDD" id="cd01129">
    <property type="entry name" value="PulE-GspE-like"/>
    <property type="match status" value="1"/>
</dbReference>
<dbReference type="InterPro" id="IPR027417">
    <property type="entry name" value="P-loop_NTPase"/>
</dbReference>
<comment type="similarity">
    <text evidence="1">Belongs to the GSP E family.</text>
</comment>
<evidence type="ECO:0000256" key="2">
    <source>
        <dbReference type="ARBA" id="ARBA00022741"/>
    </source>
</evidence>
<evidence type="ECO:0000256" key="3">
    <source>
        <dbReference type="ARBA" id="ARBA00022840"/>
    </source>
</evidence>
<sequence length="328" mass="37539">MQLLLDNVLHYAIQQQASDVHFIPSQSQVEIKLRVKDELILYDTLNLDIYRKLLTLIKFQAGLDISSHHKAQSGRYLYEYQSLYFLRVSTLPLNLGIESCVVRITPQYFQTSTNEPINEPIDDIKRIMEKKQGLILFSGPTGAGKSTLMYQMVLYAKERLNLNIITIEDPVEQILNGITQISVNERANITYGTSLKAILRCDPDVILIGEIRDEKIAKDVIQASLSGHLVLSTIHASDCSGVLLRLLEMGTTQQDLIQAVNLVVNQRLITTKSYERQLVYETMRHSDIDYFLSNNYQLPNQFITLFDKLALLEKEGVIDETTLRRYQK</sequence>
<feature type="domain" description="Bacterial type II secretion system protein E" evidence="4">
    <location>
        <begin position="199"/>
        <end position="213"/>
    </location>
</feature>
<dbReference type="PANTHER" id="PTHR30258">
    <property type="entry name" value="TYPE II SECRETION SYSTEM PROTEIN GSPE-RELATED"/>
    <property type="match status" value="1"/>
</dbReference>
<name>A0ABS0TA94_9STAP</name>
<reference evidence="5 6" key="1">
    <citation type="submission" date="2020-04" db="EMBL/GenBank/DDBJ databases">
        <title>Staphylococcus species from domestic dog.</title>
        <authorList>
            <person name="Paterson G.K."/>
        </authorList>
    </citation>
    <scope>NUCLEOTIDE SEQUENCE [LARGE SCALE GENOMIC DNA]</scope>
    <source>
        <strain evidence="5 6">H16/1A</strain>
    </source>
</reference>
<dbReference type="InterPro" id="IPR001482">
    <property type="entry name" value="T2SS/T4SS_dom"/>
</dbReference>
<dbReference type="Gene3D" id="3.40.50.300">
    <property type="entry name" value="P-loop containing nucleotide triphosphate hydrolases"/>
    <property type="match status" value="1"/>
</dbReference>
<organism evidence="5 6">
    <name type="scientific">Staphylococcus canis</name>
    <dbReference type="NCBI Taxonomy" id="2724942"/>
    <lineage>
        <taxon>Bacteria</taxon>
        <taxon>Bacillati</taxon>
        <taxon>Bacillota</taxon>
        <taxon>Bacilli</taxon>
        <taxon>Bacillales</taxon>
        <taxon>Staphylococcaceae</taxon>
        <taxon>Staphylococcus</taxon>
    </lineage>
</organism>
<protein>
    <submittedName>
        <fullName evidence="5">Flp pilus assembly complex ATPase component TadA</fullName>
    </submittedName>
</protein>
<keyword evidence="3" id="KW-0067">ATP-binding</keyword>
<evidence type="ECO:0000313" key="6">
    <source>
        <dbReference type="Proteomes" id="UP000751852"/>
    </source>
</evidence>
<dbReference type="Proteomes" id="UP000751852">
    <property type="component" value="Unassembled WGS sequence"/>
</dbReference>
<dbReference type="RefSeq" id="WP_198618421.1">
    <property type="nucleotide sequence ID" value="NZ_JABANU010000022.1"/>
</dbReference>
<evidence type="ECO:0000313" key="5">
    <source>
        <dbReference type="EMBL" id="MBI5975647.1"/>
    </source>
</evidence>
<dbReference type="InterPro" id="IPR047667">
    <property type="entry name" value="ATPase_ComGA"/>
</dbReference>
<dbReference type="NCBIfam" id="NF041000">
    <property type="entry name" value="ATPase_ComGA"/>
    <property type="match status" value="1"/>
</dbReference>
<keyword evidence="6" id="KW-1185">Reference proteome</keyword>
<dbReference type="Gene3D" id="3.30.450.90">
    <property type="match status" value="1"/>
</dbReference>
<dbReference type="Pfam" id="PF00437">
    <property type="entry name" value="T2SSE"/>
    <property type="match status" value="1"/>
</dbReference>
<dbReference type="PROSITE" id="PS00662">
    <property type="entry name" value="T2SP_E"/>
    <property type="match status" value="1"/>
</dbReference>
<proteinExistence type="inferred from homology"/>
<evidence type="ECO:0000256" key="1">
    <source>
        <dbReference type="ARBA" id="ARBA00006611"/>
    </source>
</evidence>
<evidence type="ECO:0000259" key="4">
    <source>
        <dbReference type="PROSITE" id="PS00662"/>
    </source>
</evidence>
<gene>
    <name evidence="5" type="primary">tadA</name>
    <name evidence="5" type="ORF">HHH54_08555</name>
</gene>
<dbReference type="EMBL" id="JABANU010000022">
    <property type="protein sequence ID" value="MBI5975647.1"/>
    <property type="molecule type" value="Genomic_DNA"/>
</dbReference>
<comment type="caution">
    <text evidence="5">The sequence shown here is derived from an EMBL/GenBank/DDBJ whole genome shotgun (WGS) entry which is preliminary data.</text>
</comment>
<accession>A0ABS0TA94</accession>
<keyword evidence="2" id="KW-0547">Nucleotide-binding</keyword>
<dbReference type="PANTHER" id="PTHR30258:SF2">
    <property type="entry name" value="COMG OPERON PROTEIN 1"/>
    <property type="match status" value="1"/>
</dbReference>